<dbReference type="PANTHER" id="PTHR10102">
    <property type="entry name" value="DNA-DIRECTED RNA POLYMERASE, MITOCHONDRIAL"/>
    <property type="match status" value="1"/>
</dbReference>
<evidence type="ECO:0000256" key="6">
    <source>
        <dbReference type="ARBA" id="ARBA00023163"/>
    </source>
</evidence>
<dbReference type="PANTHER" id="PTHR10102:SF8">
    <property type="entry name" value="DNA-DIRECTED RNA POLYMERASE-RELATED"/>
    <property type="match status" value="1"/>
</dbReference>
<dbReference type="KEGG" id="bna:1466282"/>
<keyword evidence="5 8" id="KW-0548">Nucleotidyltransferase</keyword>
<geneLocation type="plasmid" evidence="10">
    <name>linear plasmid</name>
</geneLocation>
<evidence type="ECO:0000256" key="2">
    <source>
        <dbReference type="ARBA" id="ARBA00012418"/>
    </source>
</evidence>
<dbReference type="PROSITE" id="PS00489">
    <property type="entry name" value="RNA_POL_PHAGE_2"/>
    <property type="match status" value="1"/>
</dbReference>
<keyword evidence="4 8" id="KW-0808">Transferase</keyword>
<gene>
    <name evidence="10" type="primary">orf6</name>
</gene>
<evidence type="ECO:0000256" key="8">
    <source>
        <dbReference type="RuleBase" id="RU003805"/>
    </source>
</evidence>
<dbReference type="GO" id="GO:0006351">
    <property type="term" value="P:DNA-templated transcription"/>
    <property type="evidence" value="ECO:0007669"/>
    <property type="project" value="InterPro"/>
</dbReference>
<dbReference type="GO" id="GO:0003899">
    <property type="term" value="F:DNA-directed RNA polymerase activity"/>
    <property type="evidence" value="ECO:0007669"/>
    <property type="project" value="UniProtKB-EC"/>
</dbReference>
<keyword evidence="10" id="KW-0614">Plasmid</keyword>
<evidence type="ECO:0000256" key="5">
    <source>
        <dbReference type="ARBA" id="ARBA00022695"/>
    </source>
</evidence>
<evidence type="ECO:0000256" key="4">
    <source>
        <dbReference type="ARBA" id="ARBA00022679"/>
    </source>
</evidence>
<dbReference type="GeneID" id="1466282"/>
<dbReference type="RefSeq" id="NP_862328.1">
    <property type="nucleotide sequence ID" value="NC_004946.1"/>
</dbReference>
<evidence type="ECO:0000256" key="1">
    <source>
        <dbReference type="ARBA" id="ARBA00009493"/>
    </source>
</evidence>
<name>Q8HD74_BRANA</name>
<dbReference type="PROSITE" id="PS00900">
    <property type="entry name" value="RNA_POL_PHAGE_1"/>
    <property type="match status" value="1"/>
</dbReference>
<protein>
    <recommendedName>
        <fullName evidence="2 8">DNA-directed RNA polymerase</fullName>
        <ecNumber evidence="2 8">2.7.7.6</ecNumber>
    </recommendedName>
</protein>
<evidence type="ECO:0000259" key="9">
    <source>
        <dbReference type="Pfam" id="PF00940"/>
    </source>
</evidence>
<geneLocation type="mitochondrion" evidence="10"/>
<keyword evidence="10" id="KW-0496">Mitochondrion</keyword>
<dbReference type="EC" id="2.7.7.6" evidence="2 8"/>
<dbReference type="AlphaFoldDB" id="Q8HD74"/>
<dbReference type="InterPro" id="IPR002092">
    <property type="entry name" value="DNA-dir_Rpol_phage-type"/>
</dbReference>
<keyword evidence="6 8" id="KW-0804">Transcription</keyword>
<accession>Q8HD74</accession>
<keyword evidence="3 8" id="KW-0240">DNA-directed RNA polymerase</keyword>
<dbReference type="InterPro" id="IPR043502">
    <property type="entry name" value="DNA/RNA_pol_sf"/>
</dbReference>
<dbReference type="Pfam" id="PF00940">
    <property type="entry name" value="RNA_pol"/>
    <property type="match status" value="1"/>
</dbReference>
<reference evidence="10" key="1">
    <citation type="journal article" date="2002" name="Mol. Genet. Genomics">
        <title>Structural features and expression analysis of a linear mitochondrial plasmid in rapeseed (Brassica napus L.).</title>
        <authorList>
            <person name="Handa H."/>
            <person name="Itani K."/>
            <person name="Sato H."/>
        </authorList>
    </citation>
    <scope>NUCLEOTIDE SEQUENCE</scope>
    <source>
        <plasmid evidence="10">linear plasmid</plasmid>
    </source>
</reference>
<dbReference type="SUPFAM" id="SSF56672">
    <property type="entry name" value="DNA/RNA polymerases"/>
    <property type="match status" value="1"/>
</dbReference>
<sequence length="1078" mass="127866">MFKYLATIRVIHNCFQKMNQTTSMLYRCYSNESSDENSDSDNIVYNKKILIEKYDETKNVLLKKFWKDCESTIKERGLNNTTLQVSEYNQSVFKLLRDNKFILNEENPNRDEDLQKLELEIENLTVKFDKETIFKSSFTLIELLLKDKRCCVRDYLKDHLPDKCLSAIYKLNEYTIECGIIHVLGSLFDHLNDINHIRLSTLIDHLEMHIVTQLVLLYRSFNPNLTYYELKYLKLDDYVIYDLVEDKKVKGKPNATIKIRNYILGKKLVEFMTERGIITILNKGNENVNYKTEGYKDNLLYVECAFDINLLPIKLNLPMISPPVDWYSIKKDNNPNVPTYMSDIKGGYLVGATGEFYNRFKLLTSKNIDRFYLSFRKDPSNMLEILSFLQRQKFLINKSMLKFIKDNRLALENVDLLIDQCLANINTLAAYELLDEMFYRTDLKTNIKGYFRLDELKENLNKRIQRARYEEFIFQLADAYADYPLYLPAFLDFRGRIYRSGVLHFHERDLAKSLIIFSNSEKDINEINNFSENRIDSGIYNLAIATGFKYQKFSNYKESYDWIKNELIPNQSNILEFARNADDPFQFLSKALYLLYFISENEKGTSFYSSDLRYLLNEIPVSQDASASAYQIMSFLLLNEDLGKGTNMIYGSEDKIQDLYSSLKDELVEYLLKTKCSNDYPQCEDFVKTQIDRKFVKRLFMPLIYGKTIMSMTNDIKLYSERKLPYKAYFKIANDCLEFWRMKFPDIVNLMKLLNLVGWFKSQMNKPVLYGHMLFTTHQFYTKSVKTQISIYDRKTKKRHRVTLKLPTPERDIRKSQVSTCVNFIHQRDACIAMLVVDKLNRYHEHASMYTVHDNFITSPYYSNIIDISNQNYQFKIPSLYLEAFKYIEKPSNIVMTFLMNNLIYFESESYNMIYTCHISFNTLYNLVIKKYKGNPSEIREEIKYFHDDVSSIFRKNKKVFDDNLSDNIIITDELSLIAKNKFYDMYQNILGNFLPDLPGKGVNYIFDREDFRYFLKLNRDSFCHTKVDKKTWDIKTNIFLTCFDQYYTNITDTKYESYPEGLKHQIESYNPNYSLHY</sequence>
<feature type="domain" description="DNA-directed RNA polymerase C-terminal" evidence="9">
    <location>
        <begin position="571"/>
        <end position="860"/>
    </location>
</feature>
<dbReference type="GO" id="GO:0000428">
    <property type="term" value="C:DNA-directed RNA polymerase complex"/>
    <property type="evidence" value="ECO:0007669"/>
    <property type="project" value="UniProtKB-KW"/>
</dbReference>
<evidence type="ECO:0000313" key="10">
    <source>
        <dbReference type="EMBL" id="BAC16369.1"/>
    </source>
</evidence>
<comment type="catalytic activity">
    <reaction evidence="7 8">
        <text>RNA(n) + a ribonucleoside 5'-triphosphate = RNA(n+1) + diphosphate</text>
        <dbReference type="Rhea" id="RHEA:21248"/>
        <dbReference type="Rhea" id="RHEA-COMP:14527"/>
        <dbReference type="Rhea" id="RHEA-COMP:17342"/>
        <dbReference type="ChEBI" id="CHEBI:33019"/>
        <dbReference type="ChEBI" id="CHEBI:61557"/>
        <dbReference type="ChEBI" id="CHEBI:140395"/>
        <dbReference type="EC" id="2.7.7.6"/>
    </reaction>
</comment>
<dbReference type="GO" id="GO:0003677">
    <property type="term" value="F:DNA binding"/>
    <property type="evidence" value="ECO:0007669"/>
    <property type="project" value="InterPro"/>
</dbReference>
<comment type="function">
    <text evidence="8">DNA-dependent RNA polymerase catalyzes the transcription of DNA into RNA using the four ribonucleoside triphosphates as substrates.</text>
</comment>
<dbReference type="OrthoDB" id="1722225at2759"/>
<evidence type="ECO:0000256" key="3">
    <source>
        <dbReference type="ARBA" id="ARBA00022478"/>
    </source>
</evidence>
<organism evidence="10">
    <name type="scientific">Brassica napus</name>
    <name type="common">Rape</name>
    <dbReference type="NCBI Taxonomy" id="3708"/>
    <lineage>
        <taxon>Eukaryota</taxon>
        <taxon>Viridiplantae</taxon>
        <taxon>Streptophyta</taxon>
        <taxon>Embryophyta</taxon>
        <taxon>Tracheophyta</taxon>
        <taxon>Spermatophyta</taxon>
        <taxon>Magnoliopsida</taxon>
        <taxon>eudicotyledons</taxon>
        <taxon>Gunneridae</taxon>
        <taxon>Pentapetalae</taxon>
        <taxon>rosids</taxon>
        <taxon>malvids</taxon>
        <taxon>Brassicales</taxon>
        <taxon>Brassicaceae</taxon>
        <taxon>Brassiceae</taxon>
        <taxon>Brassica</taxon>
    </lineage>
</organism>
<dbReference type="EMBL" id="AB073400">
    <property type="protein sequence ID" value="BAC16369.1"/>
    <property type="molecule type" value="Genomic_DNA"/>
</dbReference>
<dbReference type="InterPro" id="IPR046950">
    <property type="entry name" value="DNA-dir_Rpol_C_phage-type"/>
</dbReference>
<comment type="similarity">
    <text evidence="1 8">Belongs to the phage and mitochondrial RNA polymerase family.</text>
</comment>
<dbReference type="Gene3D" id="1.10.150.20">
    <property type="entry name" value="5' to 3' exonuclease, C-terminal subdomain"/>
    <property type="match status" value="1"/>
</dbReference>
<evidence type="ECO:0000256" key="7">
    <source>
        <dbReference type="ARBA" id="ARBA00048552"/>
    </source>
</evidence>
<proteinExistence type="inferred from homology"/>